<evidence type="ECO:0000256" key="3">
    <source>
        <dbReference type="ARBA" id="ARBA00023015"/>
    </source>
</evidence>
<comment type="caution">
    <text evidence="10">The sequence shown here is derived from an EMBL/GenBank/DDBJ whole genome shotgun (WGS) entry which is preliminary data.</text>
</comment>
<feature type="region of interest" description="Disordered" evidence="8">
    <location>
        <begin position="1"/>
        <end position="36"/>
    </location>
</feature>
<dbReference type="GO" id="GO:0000785">
    <property type="term" value="C:chromatin"/>
    <property type="evidence" value="ECO:0007669"/>
    <property type="project" value="TreeGrafter"/>
</dbReference>
<dbReference type="GO" id="GO:0001708">
    <property type="term" value="P:cell fate specification"/>
    <property type="evidence" value="ECO:0007669"/>
    <property type="project" value="TreeGrafter"/>
</dbReference>
<keyword evidence="3" id="KW-0805">Transcription regulation</keyword>
<dbReference type="InterPro" id="IPR036960">
    <property type="entry name" value="T-box_sf"/>
</dbReference>
<comment type="subcellular location">
    <subcellularLocation>
        <location evidence="1 7">Nucleus</location>
    </subcellularLocation>
</comment>
<dbReference type="InterPro" id="IPR001699">
    <property type="entry name" value="TF_T-box"/>
</dbReference>
<accession>A0A6V7XG01</accession>
<keyword evidence="4 7" id="KW-0238">DNA-binding</keyword>
<dbReference type="FunFam" id="2.60.40.820:FF:000010">
    <property type="entry name" value="T-box transcription factor TBX6"/>
    <property type="match status" value="1"/>
</dbReference>
<dbReference type="PRINTS" id="PR00937">
    <property type="entry name" value="TBOX"/>
</dbReference>
<evidence type="ECO:0000256" key="6">
    <source>
        <dbReference type="ARBA" id="ARBA00023242"/>
    </source>
</evidence>
<feature type="region of interest" description="Disordered" evidence="8">
    <location>
        <begin position="594"/>
        <end position="626"/>
    </location>
</feature>
<dbReference type="AlphaFoldDB" id="A0A6V7XG01"/>
<evidence type="ECO:0000259" key="9">
    <source>
        <dbReference type="PROSITE" id="PS50252"/>
    </source>
</evidence>
<dbReference type="PROSITE" id="PS01283">
    <property type="entry name" value="TBOX_1"/>
    <property type="match status" value="1"/>
</dbReference>
<evidence type="ECO:0000256" key="8">
    <source>
        <dbReference type="SAM" id="MobiDB-lite"/>
    </source>
</evidence>
<dbReference type="SUPFAM" id="SSF49417">
    <property type="entry name" value="p53-like transcription factors"/>
    <property type="match status" value="1"/>
</dbReference>
<dbReference type="GO" id="GO:0045893">
    <property type="term" value="P:positive regulation of DNA-templated transcription"/>
    <property type="evidence" value="ECO:0007669"/>
    <property type="project" value="InterPro"/>
</dbReference>
<dbReference type="PANTHER" id="PTHR11267">
    <property type="entry name" value="T-BOX PROTEIN-RELATED"/>
    <property type="match status" value="1"/>
</dbReference>
<dbReference type="InterPro" id="IPR018186">
    <property type="entry name" value="TF_T-box_CS"/>
</dbReference>
<feature type="compositionally biased region" description="Polar residues" evidence="8">
    <location>
        <begin position="1"/>
        <end position="21"/>
    </location>
</feature>
<protein>
    <recommendedName>
        <fullName evidence="9">T-box domain-containing protein</fullName>
    </recommendedName>
</protein>
<evidence type="ECO:0000256" key="7">
    <source>
        <dbReference type="PROSITE-ProRule" id="PRU00201"/>
    </source>
</evidence>
<dbReference type="Pfam" id="PF00907">
    <property type="entry name" value="T-box"/>
    <property type="match status" value="1"/>
</dbReference>
<keyword evidence="2" id="KW-0217">Developmental protein</keyword>
<dbReference type="GO" id="GO:0005634">
    <property type="term" value="C:nucleus"/>
    <property type="evidence" value="ECO:0007669"/>
    <property type="project" value="UniProtKB-SubCell"/>
</dbReference>
<organism evidence="10 11">
    <name type="scientific">Meloidogyne enterolobii</name>
    <name type="common">Root-knot nematode worm</name>
    <name type="synonym">Meloidogyne mayaguensis</name>
    <dbReference type="NCBI Taxonomy" id="390850"/>
    <lineage>
        <taxon>Eukaryota</taxon>
        <taxon>Metazoa</taxon>
        <taxon>Ecdysozoa</taxon>
        <taxon>Nematoda</taxon>
        <taxon>Chromadorea</taxon>
        <taxon>Rhabditida</taxon>
        <taxon>Tylenchina</taxon>
        <taxon>Tylenchomorpha</taxon>
        <taxon>Tylenchoidea</taxon>
        <taxon>Meloidogynidae</taxon>
        <taxon>Meloidogyninae</taxon>
        <taxon>Meloidogyne</taxon>
    </lineage>
</organism>
<gene>
    <name evidence="10" type="ORF">MENT_LOCUS51552</name>
</gene>
<keyword evidence="6 7" id="KW-0539">Nucleus</keyword>
<dbReference type="PROSITE" id="PS01264">
    <property type="entry name" value="TBOX_2"/>
    <property type="match status" value="1"/>
</dbReference>
<evidence type="ECO:0000256" key="1">
    <source>
        <dbReference type="ARBA" id="ARBA00004123"/>
    </source>
</evidence>
<evidence type="ECO:0000256" key="4">
    <source>
        <dbReference type="ARBA" id="ARBA00023125"/>
    </source>
</evidence>
<dbReference type="GO" id="GO:0000978">
    <property type="term" value="F:RNA polymerase II cis-regulatory region sequence-specific DNA binding"/>
    <property type="evidence" value="ECO:0007669"/>
    <property type="project" value="InterPro"/>
</dbReference>
<dbReference type="GO" id="GO:0000981">
    <property type="term" value="F:DNA-binding transcription factor activity, RNA polymerase II-specific"/>
    <property type="evidence" value="ECO:0007669"/>
    <property type="project" value="TreeGrafter"/>
</dbReference>
<evidence type="ECO:0000313" key="10">
    <source>
        <dbReference type="EMBL" id="CAD2198256.1"/>
    </source>
</evidence>
<dbReference type="Gene3D" id="2.60.40.820">
    <property type="entry name" value="Transcription factor, T-box"/>
    <property type="match status" value="1"/>
</dbReference>
<dbReference type="SMART" id="SM00425">
    <property type="entry name" value="TBOX"/>
    <property type="match status" value="1"/>
</dbReference>
<dbReference type="PROSITE" id="PS50252">
    <property type="entry name" value="TBOX_3"/>
    <property type="match status" value="1"/>
</dbReference>
<feature type="compositionally biased region" description="Acidic residues" evidence="8">
    <location>
        <begin position="385"/>
        <end position="395"/>
    </location>
</feature>
<feature type="compositionally biased region" description="Basic and acidic residues" evidence="8">
    <location>
        <begin position="594"/>
        <end position="614"/>
    </location>
</feature>
<evidence type="ECO:0000256" key="2">
    <source>
        <dbReference type="ARBA" id="ARBA00022473"/>
    </source>
</evidence>
<evidence type="ECO:0000313" key="11">
    <source>
        <dbReference type="Proteomes" id="UP000580250"/>
    </source>
</evidence>
<evidence type="ECO:0000256" key="5">
    <source>
        <dbReference type="ARBA" id="ARBA00023163"/>
    </source>
</evidence>
<feature type="compositionally biased region" description="Low complexity" evidence="8">
    <location>
        <begin position="407"/>
        <end position="418"/>
    </location>
</feature>
<sequence length="694" mass="78540">MANNHYHQQSSPPLNNNSKDSNPVKIDGDLSNSSENVKMSNFQNVNVGMSNPQNAHISTLNNSINPPKPMGDVQNFGPPNILQMAINRPEIFAQLLGSTTSGNFPSFNGGRPPHPPLWPLHTPLRFSPFDFASREIFGTTAIPSINHPPFPITKIDDGIKDNPVVQLEDKDLWEKFNPLVNEMIITKSGRRIFPALKVKLSGLDKKANYYVIMDIVPCDANRWKFHNSRWTVAGKADPELQKPLHIHPDSPATGEHWMAKGASFHRVKVTNNATNKAEFTVLNSMHKYQPRIHIVRSNDVHSYKVANWSTTVFPETEFIAVTAYQNSQITDLKIDNNPFAKGFRVSGAGKREKKRLAIHRTNSSSNSALQIARILSGNNRSNLNSEDDSDDDFEDNLGPTKAKRAKSNSSISSNCSNNEGGGGIIENGRKRIFNLNNNNRERMTTTTTTSIGRGGGIMHSLPGFRPHLQIPTNSNRPPPQLPPPPLHHFPLPPQQQLISPSLIQHLLTPSTSSLSSLFPNPYPQHLTNFQNFNNNQQLPPSLIVALQHKMAYAKQQQQYLNNQQQQNCLKRIQQQQTLIQNGEQQKHLEEQKYLEKHQEQHQKQQNILEDKHQQEQQQNIDQQKHPEQQNILIEEKHPEQQCLEQPKQQNYILKENTKTKTSSSPILQKQQQETSSPLVSKRFQFDVNSLLEKS</sequence>
<feature type="compositionally biased region" description="Polar residues" evidence="8">
    <location>
        <begin position="659"/>
        <end position="678"/>
    </location>
</feature>
<proteinExistence type="predicted"/>
<dbReference type="Proteomes" id="UP000580250">
    <property type="component" value="Unassembled WGS sequence"/>
</dbReference>
<keyword evidence="5" id="KW-0804">Transcription</keyword>
<comment type="caution">
    <text evidence="7">Lacks conserved residue(s) required for the propagation of feature annotation.</text>
</comment>
<feature type="region of interest" description="Disordered" evidence="8">
    <location>
        <begin position="379"/>
        <end position="426"/>
    </location>
</feature>
<dbReference type="OrthoDB" id="7442607at2759"/>
<reference evidence="10 11" key="1">
    <citation type="submission" date="2020-08" db="EMBL/GenBank/DDBJ databases">
        <authorList>
            <person name="Koutsovoulos G."/>
            <person name="Danchin GJ E."/>
        </authorList>
    </citation>
    <scope>NUCLEOTIDE SEQUENCE [LARGE SCALE GENOMIC DNA]</scope>
</reference>
<dbReference type="InterPro" id="IPR008967">
    <property type="entry name" value="p53-like_TF_DNA-bd_sf"/>
</dbReference>
<dbReference type="InterPro" id="IPR046360">
    <property type="entry name" value="T-box_DNA-bd"/>
</dbReference>
<feature type="domain" description="T-box" evidence="9">
    <location>
        <begin position="167"/>
        <end position="345"/>
    </location>
</feature>
<feature type="region of interest" description="Disordered" evidence="8">
    <location>
        <begin position="654"/>
        <end position="678"/>
    </location>
</feature>
<name>A0A6V7XG01_MELEN</name>
<dbReference type="EMBL" id="CAJEWN010001539">
    <property type="protein sequence ID" value="CAD2198256.1"/>
    <property type="molecule type" value="Genomic_DNA"/>
</dbReference>
<dbReference type="PANTHER" id="PTHR11267:SF181">
    <property type="entry name" value="OPTOMOTOR-BLIND PROTEIN"/>
    <property type="match status" value="1"/>
</dbReference>